<keyword evidence="2" id="KW-1185">Reference proteome</keyword>
<proteinExistence type="predicted"/>
<evidence type="ECO:0000313" key="1">
    <source>
        <dbReference type="EMBL" id="KAH1121976.1"/>
    </source>
</evidence>
<organism evidence="1 2">
    <name type="scientific">Gossypium stocksii</name>
    <dbReference type="NCBI Taxonomy" id="47602"/>
    <lineage>
        <taxon>Eukaryota</taxon>
        <taxon>Viridiplantae</taxon>
        <taxon>Streptophyta</taxon>
        <taxon>Embryophyta</taxon>
        <taxon>Tracheophyta</taxon>
        <taxon>Spermatophyta</taxon>
        <taxon>Magnoliopsida</taxon>
        <taxon>eudicotyledons</taxon>
        <taxon>Gunneridae</taxon>
        <taxon>Pentapetalae</taxon>
        <taxon>rosids</taxon>
        <taxon>malvids</taxon>
        <taxon>Malvales</taxon>
        <taxon>Malvaceae</taxon>
        <taxon>Malvoideae</taxon>
        <taxon>Gossypium</taxon>
    </lineage>
</organism>
<dbReference type="Proteomes" id="UP000828251">
    <property type="component" value="Unassembled WGS sequence"/>
</dbReference>
<gene>
    <name evidence="1" type="ORF">J1N35_005136</name>
</gene>
<protein>
    <recommendedName>
        <fullName evidence="3">DUF4283 domain-containing protein</fullName>
    </recommendedName>
</protein>
<dbReference type="AlphaFoldDB" id="A0A9D3WD94"/>
<accession>A0A9D3WD94</accession>
<dbReference type="EMBL" id="JAIQCV010000002">
    <property type="protein sequence ID" value="KAH1121976.1"/>
    <property type="molecule type" value="Genomic_DNA"/>
</dbReference>
<evidence type="ECO:0008006" key="3">
    <source>
        <dbReference type="Google" id="ProtNLM"/>
    </source>
</evidence>
<evidence type="ECO:0000313" key="2">
    <source>
        <dbReference type="Proteomes" id="UP000828251"/>
    </source>
</evidence>
<comment type="caution">
    <text evidence="1">The sequence shown here is derived from an EMBL/GenBank/DDBJ whole genome shotgun (WGS) entry which is preliminary data.</text>
</comment>
<dbReference type="OrthoDB" id="984865at2759"/>
<name>A0A9D3WD94_9ROSI</name>
<sequence length="91" mass="10841">MKEDFEVFEEDIQKMIINGIPFIKVSNRIQQILIQDMHNTIILKLLGHNISFLVLQNRIYSLWKPSLPFHLMDTENGYFLAKFENKIDCEK</sequence>
<feature type="non-terminal residue" evidence="1">
    <location>
        <position position="91"/>
    </location>
</feature>
<reference evidence="1 2" key="1">
    <citation type="journal article" date="2021" name="Plant Biotechnol. J.">
        <title>Multi-omics assisted identification of the key and species-specific regulatory components of drought-tolerant mechanisms in Gossypium stocksii.</title>
        <authorList>
            <person name="Yu D."/>
            <person name="Ke L."/>
            <person name="Zhang D."/>
            <person name="Wu Y."/>
            <person name="Sun Y."/>
            <person name="Mei J."/>
            <person name="Sun J."/>
            <person name="Sun Y."/>
        </authorList>
    </citation>
    <scope>NUCLEOTIDE SEQUENCE [LARGE SCALE GENOMIC DNA]</scope>
    <source>
        <strain evidence="2">cv. E1</strain>
        <tissue evidence="1">Leaf</tissue>
    </source>
</reference>